<evidence type="ECO:0000313" key="3">
    <source>
        <dbReference type="Proteomes" id="UP001627408"/>
    </source>
</evidence>
<sequence>MTTAAKTVLILGSAPNVLAARDLPKSLFSSIVAINNAWKVRSDWDYHISPDDFPTDRMPTAVQSDQSLVGASDYVPANNAYGGIIYAGATMAFTAGYWVLAALRPSAMVFVGCDMVYSNSAAPHFYGKGSADPLRDDITLRNLEAKSARLMLHASQQGCACVRAPGGDSRLVFPSMALEELGQIDMPRVRANPTAFNRAQSYEDSLGYFVESGRYWDVAPDYSTDHLDAIDQLWMSAGNSSDRADRLSV</sequence>
<accession>A0ABW8URZ0</accession>
<gene>
    <name evidence="2" type="ORF">ACERZ8_00475</name>
</gene>
<evidence type="ECO:0000256" key="1">
    <source>
        <dbReference type="SAM" id="SignalP"/>
    </source>
</evidence>
<evidence type="ECO:0000313" key="2">
    <source>
        <dbReference type="EMBL" id="MFL4468414.1"/>
    </source>
</evidence>
<keyword evidence="1" id="KW-0732">Signal</keyword>
<dbReference type="Proteomes" id="UP001627408">
    <property type="component" value="Unassembled WGS sequence"/>
</dbReference>
<proteinExistence type="predicted"/>
<feature type="chain" id="PRO_5045695682" evidence="1">
    <location>
        <begin position="20"/>
        <end position="249"/>
    </location>
</feature>
<dbReference type="RefSeq" id="WP_407590167.1">
    <property type="nucleotide sequence ID" value="NZ_JBHDIY010000002.1"/>
</dbReference>
<name>A0ABW8URZ0_9RHOB</name>
<dbReference type="EMBL" id="JBHDIY010000002">
    <property type="protein sequence ID" value="MFL4468414.1"/>
    <property type="molecule type" value="Genomic_DNA"/>
</dbReference>
<protein>
    <submittedName>
        <fullName evidence="2">Uncharacterized protein</fullName>
    </submittedName>
</protein>
<keyword evidence="3" id="KW-1185">Reference proteome</keyword>
<comment type="caution">
    <text evidence="2">The sequence shown here is derived from an EMBL/GenBank/DDBJ whole genome shotgun (WGS) entry which is preliminary data.</text>
</comment>
<feature type="signal peptide" evidence="1">
    <location>
        <begin position="1"/>
        <end position="19"/>
    </location>
</feature>
<reference evidence="2 3" key="1">
    <citation type="submission" date="2024-08" db="EMBL/GenBank/DDBJ databases">
        <title>Tateyamaria sp. nov., isolated from marine algae.</title>
        <authorList>
            <person name="Choi B.J."/>
            <person name="Kim J.M."/>
            <person name="Lee J.K."/>
            <person name="Choi D.G."/>
            <person name="Bayburt H."/>
            <person name="Baek J.H."/>
            <person name="Han D.M."/>
            <person name="Jeon C.O."/>
        </authorList>
    </citation>
    <scope>NUCLEOTIDE SEQUENCE [LARGE SCALE GENOMIC DNA]</scope>
    <source>
        <strain evidence="2 3">KMU-156</strain>
    </source>
</reference>
<organism evidence="2 3">
    <name type="scientific">Tateyamaria armeniaca</name>
    <dbReference type="NCBI Taxonomy" id="2518930"/>
    <lineage>
        <taxon>Bacteria</taxon>
        <taxon>Pseudomonadati</taxon>
        <taxon>Pseudomonadota</taxon>
        <taxon>Alphaproteobacteria</taxon>
        <taxon>Rhodobacterales</taxon>
        <taxon>Roseobacteraceae</taxon>
        <taxon>Tateyamaria</taxon>
    </lineage>
</organism>